<dbReference type="InterPro" id="IPR018062">
    <property type="entry name" value="HTH_AraC-typ_CS"/>
</dbReference>
<dbReference type="SUPFAM" id="SSF46689">
    <property type="entry name" value="Homeodomain-like"/>
    <property type="match status" value="2"/>
</dbReference>
<evidence type="ECO:0000256" key="1">
    <source>
        <dbReference type="ARBA" id="ARBA00023015"/>
    </source>
</evidence>
<evidence type="ECO:0000259" key="4">
    <source>
        <dbReference type="PROSITE" id="PS01124"/>
    </source>
</evidence>
<protein>
    <submittedName>
        <fullName evidence="5">HTH-type transcriptional activator RhaR</fullName>
    </submittedName>
</protein>
<dbReference type="GO" id="GO:0003700">
    <property type="term" value="F:DNA-binding transcription factor activity"/>
    <property type="evidence" value="ECO:0007669"/>
    <property type="project" value="InterPro"/>
</dbReference>
<dbReference type="RefSeq" id="WP_052674673.1">
    <property type="nucleotide sequence ID" value="NZ_JYIV01000026.1"/>
</dbReference>
<feature type="domain" description="HTH araC/xylS-type" evidence="4">
    <location>
        <begin position="212"/>
        <end position="309"/>
    </location>
</feature>
<dbReference type="SMART" id="SM00342">
    <property type="entry name" value="HTH_ARAC"/>
    <property type="match status" value="1"/>
</dbReference>
<keyword evidence="1" id="KW-0805">Transcription regulation</keyword>
<dbReference type="Proteomes" id="UP000033725">
    <property type="component" value="Unassembled WGS sequence"/>
</dbReference>
<dbReference type="InterPro" id="IPR018060">
    <property type="entry name" value="HTH_AraC"/>
</dbReference>
<reference evidence="5 6" key="1">
    <citation type="submission" date="2015-02" db="EMBL/GenBank/DDBJ databases">
        <title>Draft genome sequences of ten Microbacterium spp. with emphasis on heavy metal contaminated environments.</title>
        <authorList>
            <person name="Corretto E."/>
        </authorList>
    </citation>
    <scope>NUCLEOTIDE SEQUENCE [LARGE SCALE GENOMIC DNA]</scope>
    <source>
        <strain evidence="5 6">BEL163</strain>
    </source>
</reference>
<dbReference type="PANTHER" id="PTHR46796:SF13">
    <property type="entry name" value="HTH-TYPE TRANSCRIPTIONAL ACTIVATOR RHAS"/>
    <property type="match status" value="1"/>
</dbReference>
<keyword evidence="3" id="KW-0804">Transcription</keyword>
<dbReference type="PATRIC" id="fig|82380.10.peg.2051"/>
<dbReference type="EMBL" id="JYIV01000026">
    <property type="protein sequence ID" value="KJL22160.1"/>
    <property type="molecule type" value="Genomic_DNA"/>
</dbReference>
<dbReference type="InterPro" id="IPR050204">
    <property type="entry name" value="AraC_XylS_family_regulators"/>
</dbReference>
<dbReference type="AlphaFoldDB" id="A0A0F0KPU8"/>
<dbReference type="PROSITE" id="PS01124">
    <property type="entry name" value="HTH_ARAC_FAMILY_2"/>
    <property type="match status" value="1"/>
</dbReference>
<dbReference type="PANTHER" id="PTHR46796">
    <property type="entry name" value="HTH-TYPE TRANSCRIPTIONAL ACTIVATOR RHAS-RELATED"/>
    <property type="match status" value="1"/>
</dbReference>
<keyword evidence="2" id="KW-0238">DNA-binding</keyword>
<dbReference type="Pfam" id="PF12833">
    <property type="entry name" value="HTH_18"/>
    <property type="match status" value="1"/>
</dbReference>
<dbReference type="InterPro" id="IPR009057">
    <property type="entry name" value="Homeodomain-like_sf"/>
</dbReference>
<dbReference type="InterPro" id="IPR020449">
    <property type="entry name" value="Tscrpt_reg_AraC-type_HTH"/>
</dbReference>
<dbReference type="OrthoDB" id="9801123at2"/>
<sequence length="316" mass="33515">MVTVDADALSNVLGSVDLRVGIGRRASLPAGSLLPIPADAITLVYVAAGGVNGHPPLGEGCRLDVDTHTDADTDTDARRLSPGALDPMTRRDVLVAGDAFLTLGHSPFVLEAQDDTSLMIADIELADAASPLPALLPPFLTVTGFDSVEPAAAALALNMGVIDHTVTPARQGDPIICRMMATTVLLSVIRAWAANGCAPTGWPSLSNDPFLDRVVDAIREEPGRDWTVERLAGIGAMSRSTFAERFRSAVGRSPADYVTEVRVDAAKRMLEAGRSVSDISRELGYASDEGFSRAFRRRTGMTPSSWRLAHRMPVSA</sequence>
<dbReference type="GO" id="GO:0043565">
    <property type="term" value="F:sequence-specific DNA binding"/>
    <property type="evidence" value="ECO:0007669"/>
    <property type="project" value="InterPro"/>
</dbReference>
<accession>A0A0F0KPU8</accession>
<proteinExistence type="predicted"/>
<dbReference type="PRINTS" id="PR00032">
    <property type="entry name" value="HTHARAC"/>
</dbReference>
<evidence type="ECO:0000313" key="5">
    <source>
        <dbReference type="EMBL" id="KJL22160.1"/>
    </source>
</evidence>
<organism evidence="5 6">
    <name type="scientific">Microbacterium oxydans</name>
    <dbReference type="NCBI Taxonomy" id="82380"/>
    <lineage>
        <taxon>Bacteria</taxon>
        <taxon>Bacillati</taxon>
        <taxon>Actinomycetota</taxon>
        <taxon>Actinomycetes</taxon>
        <taxon>Micrococcales</taxon>
        <taxon>Microbacteriaceae</taxon>
        <taxon>Microbacterium</taxon>
    </lineage>
</organism>
<gene>
    <name evidence="5" type="primary">rhaR</name>
    <name evidence="5" type="ORF">RN51_02040</name>
</gene>
<comment type="caution">
    <text evidence="5">The sequence shown here is derived from an EMBL/GenBank/DDBJ whole genome shotgun (WGS) entry which is preliminary data.</text>
</comment>
<evidence type="ECO:0000313" key="6">
    <source>
        <dbReference type="Proteomes" id="UP000033725"/>
    </source>
</evidence>
<name>A0A0F0KPU8_9MICO</name>
<dbReference type="PROSITE" id="PS00041">
    <property type="entry name" value="HTH_ARAC_FAMILY_1"/>
    <property type="match status" value="1"/>
</dbReference>
<evidence type="ECO:0000256" key="3">
    <source>
        <dbReference type="ARBA" id="ARBA00023163"/>
    </source>
</evidence>
<dbReference type="Gene3D" id="1.10.10.60">
    <property type="entry name" value="Homeodomain-like"/>
    <property type="match status" value="1"/>
</dbReference>
<evidence type="ECO:0000256" key="2">
    <source>
        <dbReference type="ARBA" id="ARBA00023125"/>
    </source>
</evidence>